<evidence type="ECO:0000313" key="1">
    <source>
        <dbReference type="EMBL" id="OWZ07765.1"/>
    </source>
</evidence>
<comment type="caution">
    <text evidence="1">The sequence shown here is derived from an EMBL/GenBank/DDBJ whole genome shotgun (WGS) entry which is preliminary data.</text>
</comment>
<name>A0A225VR30_9STRA</name>
<reference evidence="2" key="1">
    <citation type="submission" date="2017-03" db="EMBL/GenBank/DDBJ databases">
        <title>Phytopthora megakarya and P. palmivora, two closely related causual agents of cacao black pod achieved similar genome size and gene model numbers by different mechanisms.</title>
        <authorList>
            <person name="Ali S."/>
            <person name="Shao J."/>
            <person name="Larry D.J."/>
            <person name="Kronmiller B."/>
            <person name="Shen D."/>
            <person name="Strem M.D."/>
            <person name="Melnick R.L."/>
            <person name="Guiltinan M.J."/>
            <person name="Tyler B.M."/>
            <person name="Meinhardt L.W."/>
            <person name="Bailey B.A."/>
        </authorList>
    </citation>
    <scope>NUCLEOTIDE SEQUENCE [LARGE SCALE GENOMIC DNA]</scope>
    <source>
        <strain evidence="2">zdho120</strain>
    </source>
</reference>
<dbReference type="AlphaFoldDB" id="A0A225VR30"/>
<organism evidence="1 2">
    <name type="scientific">Phytophthora megakarya</name>
    <dbReference type="NCBI Taxonomy" id="4795"/>
    <lineage>
        <taxon>Eukaryota</taxon>
        <taxon>Sar</taxon>
        <taxon>Stramenopiles</taxon>
        <taxon>Oomycota</taxon>
        <taxon>Peronosporomycetes</taxon>
        <taxon>Peronosporales</taxon>
        <taxon>Peronosporaceae</taxon>
        <taxon>Phytophthora</taxon>
    </lineage>
</organism>
<evidence type="ECO:0000313" key="2">
    <source>
        <dbReference type="Proteomes" id="UP000198211"/>
    </source>
</evidence>
<dbReference type="OrthoDB" id="93327at2759"/>
<dbReference type="Proteomes" id="UP000198211">
    <property type="component" value="Unassembled WGS sequence"/>
</dbReference>
<dbReference type="EMBL" id="NBNE01003411">
    <property type="protein sequence ID" value="OWZ07765.1"/>
    <property type="molecule type" value="Genomic_DNA"/>
</dbReference>
<gene>
    <name evidence="1" type="ORF">PHMEG_00019804</name>
</gene>
<dbReference type="STRING" id="4795.A0A225VR30"/>
<accession>A0A225VR30</accession>
<proteinExistence type="predicted"/>
<protein>
    <submittedName>
        <fullName evidence="1">Uncharacterized protein</fullName>
    </submittedName>
</protein>
<sequence length="439" mass="51846">MIVSFKQFRKGLKKHLVLSRRTNSLEILREILRVLHELGDILWYEGEKNNEFDEWIILDPNIMLHLVRDVINHKHQEATDKRYEELRRNGILRHSLLMTFPSWDSLGKVDQDDGMVHLFKRLLHHLNLVYPVNDVDAIDEADIIVPLYWKTLDWETEETADNTVGAPAPEKLTRQNTILAQKCNATWYIAKWMYSLPIVLSDVLFVNFVVKCYHPSVRCDDRDTHFEVSFSGKFCAAIYHRRSKMEHYEDLIIEVAAPTMEDAWEEMKYFVMSMETVLEKDYQGLIQHSRLNRAIVDENGKSHDVDPLMEKGEDLVRLRQRSPWIPPKFSWFIQRAWKTPGVLENYRLADQTNSLIRTDENRTLPSRWKLLYPEKGSPVELRILSDISRKCWHESKPLIIPITDNLLTRYPAPFQVRLPSCKFVVWTASSNRLRCKVRY</sequence>
<keyword evidence="2" id="KW-1185">Reference proteome</keyword>